<dbReference type="AlphaFoldDB" id="A0A427AVI8"/>
<gene>
    <name evidence="2" type="ORF">B296_00001080</name>
</gene>
<feature type="region of interest" description="Disordered" evidence="1">
    <location>
        <begin position="56"/>
        <end position="89"/>
    </location>
</feature>
<evidence type="ECO:0000256" key="1">
    <source>
        <dbReference type="SAM" id="MobiDB-lite"/>
    </source>
</evidence>
<dbReference type="EMBL" id="AMZH03001186">
    <property type="protein sequence ID" value="RRT80284.1"/>
    <property type="molecule type" value="Genomic_DNA"/>
</dbReference>
<sequence length="116" mass="12599">MSTSLDILAAHSISHSRDVAHTAPEPDVIALDSIDFVKEQICQVNQRVDEVQREYVKSQEELGESSKGGSAGYKYPISQSRNARRSPFASDTSILVGAPPLPILFVTNQAIANDDT</sequence>
<evidence type="ECO:0000313" key="3">
    <source>
        <dbReference type="Proteomes" id="UP000287651"/>
    </source>
</evidence>
<organism evidence="2 3">
    <name type="scientific">Ensete ventricosum</name>
    <name type="common">Abyssinian banana</name>
    <name type="synonym">Musa ensete</name>
    <dbReference type="NCBI Taxonomy" id="4639"/>
    <lineage>
        <taxon>Eukaryota</taxon>
        <taxon>Viridiplantae</taxon>
        <taxon>Streptophyta</taxon>
        <taxon>Embryophyta</taxon>
        <taxon>Tracheophyta</taxon>
        <taxon>Spermatophyta</taxon>
        <taxon>Magnoliopsida</taxon>
        <taxon>Liliopsida</taxon>
        <taxon>Zingiberales</taxon>
        <taxon>Musaceae</taxon>
        <taxon>Ensete</taxon>
    </lineage>
</organism>
<accession>A0A427AVI8</accession>
<name>A0A427AVI8_ENSVE</name>
<protein>
    <submittedName>
        <fullName evidence="2">Uncharacterized protein</fullName>
    </submittedName>
</protein>
<evidence type="ECO:0000313" key="2">
    <source>
        <dbReference type="EMBL" id="RRT80284.1"/>
    </source>
</evidence>
<reference evidence="2 3" key="1">
    <citation type="journal article" date="2014" name="Agronomy (Basel)">
        <title>A Draft Genome Sequence for Ensete ventricosum, the Drought-Tolerant Tree Against Hunger.</title>
        <authorList>
            <person name="Harrison J."/>
            <person name="Moore K.A."/>
            <person name="Paszkiewicz K."/>
            <person name="Jones T."/>
            <person name="Grant M."/>
            <person name="Ambacheew D."/>
            <person name="Muzemil S."/>
            <person name="Studholme D.J."/>
        </authorList>
    </citation>
    <scope>NUCLEOTIDE SEQUENCE [LARGE SCALE GENOMIC DNA]</scope>
</reference>
<proteinExistence type="predicted"/>
<dbReference type="Proteomes" id="UP000287651">
    <property type="component" value="Unassembled WGS sequence"/>
</dbReference>
<comment type="caution">
    <text evidence="2">The sequence shown here is derived from an EMBL/GenBank/DDBJ whole genome shotgun (WGS) entry which is preliminary data.</text>
</comment>